<dbReference type="AlphaFoldDB" id="A0A2Z4ILK2"/>
<evidence type="ECO:0000313" key="3">
    <source>
        <dbReference type="Proteomes" id="UP000248688"/>
    </source>
</evidence>
<dbReference type="Proteomes" id="UP000248688">
    <property type="component" value="Chromosome"/>
</dbReference>
<keyword evidence="3" id="KW-1185">Reference proteome</keyword>
<dbReference type="OrthoDB" id="839213at2"/>
<dbReference type="EMBL" id="CP030041">
    <property type="protein sequence ID" value="AWW31607.1"/>
    <property type="molecule type" value="Genomic_DNA"/>
</dbReference>
<sequence length="123" mass="13641">MKLIVCMSVIAAVFLASCNDKRDKKEVSGQATSQAEEVMPDIDGVSELQTPPEEAERNEIAEGDLPDEVINMLENDSLLSALQLKKVHKIQKGGDIYYDLAFITDEEETMMVSVSEEGEVLEY</sequence>
<organism evidence="2 3">
    <name type="scientific">Echinicola strongylocentroti</name>
    <dbReference type="NCBI Taxonomy" id="1795355"/>
    <lineage>
        <taxon>Bacteria</taxon>
        <taxon>Pseudomonadati</taxon>
        <taxon>Bacteroidota</taxon>
        <taxon>Cytophagia</taxon>
        <taxon>Cytophagales</taxon>
        <taxon>Cyclobacteriaceae</taxon>
        <taxon>Echinicola</taxon>
    </lineage>
</organism>
<name>A0A2Z4ILK2_9BACT</name>
<dbReference type="RefSeq" id="WP_112784982.1">
    <property type="nucleotide sequence ID" value="NZ_CP030041.1"/>
</dbReference>
<protein>
    <submittedName>
        <fullName evidence="2">Uncharacterized protein</fullName>
    </submittedName>
</protein>
<dbReference type="KEGG" id="est:DN752_16575"/>
<reference evidence="2 3" key="1">
    <citation type="submission" date="2018-06" db="EMBL/GenBank/DDBJ databases">
        <title>Echinicola strongylocentroti sp. nov., isolated from a sea urchin Strongylocentrotus intermedius.</title>
        <authorList>
            <person name="Bae S.S."/>
        </authorList>
    </citation>
    <scope>NUCLEOTIDE SEQUENCE [LARGE SCALE GENOMIC DNA]</scope>
    <source>
        <strain evidence="2 3">MEBiC08714</strain>
    </source>
</reference>
<evidence type="ECO:0000256" key="1">
    <source>
        <dbReference type="SAM" id="MobiDB-lite"/>
    </source>
</evidence>
<evidence type="ECO:0000313" key="2">
    <source>
        <dbReference type="EMBL" id="AWW31607.1"/>
    </source>
</evidence>
<proteinExistence type="predicted"/>
<feature type="region of interest" description="Disordered" evidence="1">
    <location>
        <begin position="22"/>
        <end position="58"/>
    </location>
</feature>
<accession>A0A2Z4ILK2</accession>
<gene>
    <name evidence="2" type="ORF">DN752_16575</name>
</gene>
<dbReference type="PROSITE" id="PS51257">
    <property type="entry name" value="PROKAR_LIPOPROTEIN"/>
    <property type="match status" value="1"/>
</dbReference>